<dbReference type="RefSeq" id="WP_160990310.1">
    <property type="nucleotide sequence ID" value="NZ_WWCO01000006.1"/>
</dbReference>
<gene>
    <name evidence="1" type="ORF">GTP38_11350</name>
</gene>
<evidence type="ECO:0008006" key="3">
    <source>
        <dbReference type="Google" id="ProtNLM"/>
    </source>
</evidence>
<evidence type="ECO:0000313" key="2">
    <source>
        <dbReference type="Proteomes" id="UP000449678"/>
    </source>
</evidence>
<reference evidence="1 2" key="1">
    <citation type="submission" date="2019-12" db="EMBL/GenBank/DDBJ databases">
        <title>Novel species isolated from a subtropical stream in China.</title>
        <authorList>
            <person name="Lu H."/>
        </authorList>
    </citation>
    <scope>NUCLEOTIDE SEQUENCE [LARGE SCALE GENOMIC DNA]</scope>
    <source>
        <strain evidence="1 2">FT94W</strain>
    </source>
</reference>
<keyword evidence="2" id="KW-1185">Reference proteome</keyword>
<accession>A0ABW9V861</accession>
<dbReference type="InterPro" id="IPR036269">
    <property type="entry name" value="Rho_N_sf"/>
</dbReference>
<dbReference type="Proteomes" id="UP000449678">
    <property type="component" value="Unassembled WGS sequence"/>
</dbReference>
<dbReference type="Gene3D" id="1.10.720.30">
    <property type="entry name" value="SAP domain"/>
    <property type="match status" value="1"/>
</dbReference>
<proteinExistence type="predicted"/>
<comment type="caution">
    <text evidence="1">The sequence shown here is derived from an EMBL/GenBank/DDBJ whole genome shotgun (WGS) entry which is preliminary data.</text>
</comment>
<sequence>MITIKIKPSHPSQGDYVVINVSDFEPQKHEPYDQESRDALLEYAAESGHLNPSEPELQAMHDQLLVRQGQLDDRELQLNQRTGLLDAREQTLLEREMANATEAQRLADLAAAQAAQIDPASMTKAQLQAALTAKGVPFSSTADKAELLALLTGA</sequence>
<dbReference type="EMBL" id="WWCO01000006">
    <property type="protein sequence ID" value="MYM34932.1"/>
    <property type="molecule type" value="Genomic_DNA"/>
</dbReference>
<protein>
    <recommendedName>
        <fullName evidence="3">HeH/LEM domain-containing protein</fullName>
    </recommendedName>
</protein>
<dbReference type="InterPro" id="IPR036361">
    <property type="entry name" value="SAP_dom_sf"/>
</dbReference>
<evidence type="ECO:0000313" key="1">
    <source>
        <dbReference type="EMBL" id="MYM34932.1"/>
    </source>
</evidence>
<organism evidence="1 2">
    <name type="scientific">Duganella lactea</name>
    <dbReference type="NCBI Taxonomy" id="2692173"/>
    <lineage>
        <taxon>Bacteria</taxon>
        <taxon>Pseudomonadati</taxon>
        <taxon>Pseudomonadota</taxon>
        <taxon>Betaproteobacteria</taxon>
        <taxon>Burkholderiales</taxon>
        <taxon>Oxalobacteraceae</taxon>
        <taxon>Telluria group</taxon>
        <taxon>Duganella</taxon>
    </lineage>
</organism>
<dbReference type="SUPFAM" id="SSF68912">
    <property type="entry name" value="Rho N-terminal domain-like"/>
    <property type="match status" value="1"/>
</dbReference>
<name>A0ABW9V861_9BURK</name>